<dbReference type="EMBL" id="GBRH01218304">
    <property type="protein sequence ID" value="JAD79591.1"/>
    <property type="molecule type" value="Transcribed_RNA"/>
</dbReference>
<protein>
    <submittedName>
        <fullName evidence="1">Uncharacterized protein</fullName>
    </submittedName>
</protein>
<reference evidence="1" key="2">
    <citation type="journal article" date="2015" name="Data Brief">
        <title>Shoot transcriptome of the giant reed, Arundo donax.</title>
        <authorList>
            <person name="Barrero R.A."/>
            <person name="Guerrero F.D."/>
            <person name="Moolhuijzen P."/>
            <person name="Goolsby J.A."/>
            <person name="Tidwell J."/>
            <person name="Bellgard S.E."/>
            <person name="Bellgard M.I."/>
        </authorList>
    </citation>
    <scope>NUCLEOTIDE SEQUENCE</scope>
    <source>
        <tissue evidence="1">Shoot tissue taken approximately 20 cm above the soil surface</tissue>
    </source>
</reference>
<proteinExistence type="predicted"/>
<dbReference type="AlphaFoldDB" id="A0A0A9CVL5"/>
<accession>A0A0A9CVL5</accession>
<name>A0A0A9CVL5_ARUDO</name>
<organism evidence="1">
    <name type="scientific">Arundo donax</name>
    <name type="common">Giant reed</name>
    <name type="synonym">Donax arundinaceus</name>
    <dbReference type="NCBI Taxonomy" id="35708"/>
    <lineage>
        <taxon>Eukaryota</taxon>
        <taxon>Viridiplantae</taxon>
        <taxon>Streptophyta</taxon>
        <taxon>Embryophyta</taxon>
        <taxon>Tracheophyta</taxon>
        <taxon>Spermatophyta</taxon>
        <taxon>Magnoliopsida</taxon>
        <taxon>Liliopsida</taxon>
        <taxon>Poales</taxon>
        <taxon>Poaceae</taxon>
        <taxon>PACMAD clade</taxon>
        <taxon>Arundinoideae</taxon>
        <taxon>Arundineae</taxon>
        <taxon>Arundo</taxon>
    </lineage>
</organism>
<evidence type="ECO:0000313" key="1">
    <source>
        <dbReference type="EMBL" id="JAD79591.1"/>
    </source>
</evidence>
<sequence>MKYFGKIDQRKQPRALTRCGCKARQEVQKSENGGTHSVTSLMLFYIYHNVQLLTTQSVTYAIDS</sequence>
<reference evidence="1" key="1">
    <citation type="submission" date="2014-09" db="EMBL/GenBank/DDBJ databases">
        <authorList>
            <person name="Magalhaes I.L.F."/>
            <person name="Oliveira U."/>
            <person name="Santos F.R."/>
            <person name="Vidigal T.H.D.A."/>
            <person name="Brescovit A.D."/>
            <person name="Santos A.J."/>
        </authorList>
    </citation>
    <scope>NUCLEOTIDE SEQUENCE</scope>
    <source>
        <tissue evidence="1">Shoot tissue taken approximately 20 cm above the soil surface</tissue>
    </source>
</reference>